<dbReference type="AlphaFoldDB" id="A0A2P2FIB1"/>
<protein>
    <recommendedName>
        <fullName evidence="1">DUF4166 domain-containing protein</fullName>
    </recommendedName>
</protein>
<proteinExistence type="predicted"/>
<name>A0A2P2FIB1_AMYLU</name>
<gene>
    <name evidence="2" type="ORF">BB31_36370</name>
</gene>
<evidence type="ECO:0000313" key="3">
    <source>
        <dbReference type="Proteomes" id="UP000256220"/>
    </source>
</evidence>
<feature type="domain" description="DUF4166" evidence="1">
    <location>
        <begin position="14"/>
        <end position="199"/>
    </location>
</feature>
<dbReference type="InterPro" id="IPR025311">
    <property type="entry name" value="DUF4166"/>
</dbReference>
<reference evidence="2 3" key="1">
    <citation type="journal article" date="2014" name="Genome Announc.">
        <title>Draft Genome Sequence of Amycolatopsis lurida NRRL 2430, Producer of the Glycopeptide Family Antibiotic Ristocetin.</title>
        <authorList>
            <person name="Kwun M.J."/>
            <person name="Hong H.J."/>
        </authorList>
    </citation>
    <scope>NUCLEOTIDE SEQUENCE [LARGE SCALE GENOMIC DNA]</scope>
    <source>
        <strain evidence="2 3">NRRL 2430</strain>
    </source>
</reference>
<evidence type="ECO:0000313" key="2">
    <source>
        <dbReference type="EMBL" id="KFU76454.1"/>
    </source>
</evidence>
<sequence>MIFREALGDDFASLHPRMRERLSLSTENGVGMIGVGVMDEIWRGAAFTTPFLRLGASRHILFPERGRNVPFTIENYPYVDSLGRETVSFVRTFELPERRRRFDAQMIYSTERGKIVDYLGTHQHLAVDLDLTVRPDGGFRIRSEEFRLREGPLRCVVPRSFVGVAEVDEWFDDESGLFRIEIRVTNRRFGPLFGYRGAFEARFVDLRPGVSGAVKPLREKVLD</sequence>
<dbReference type="Proteomes" id="UP000256220">
    <property type="component" value="Unassembled WGS sequence"/>
</dbReference>
<comment type="caution">
    <text evidence="2">The sequence shown here is derived from an EMBL/GenBank/DDBJ whole genome shotgun (WGS) entry which is preliminary data.</text>
</comment>
<accession>A0A2P2FIB1</accession>
<dbReference type="Pfam" id="PF13761">
    <property type="entry name" value="DUF4166"/>
    <property type="match status" value="1"/>
</dbReference>
<dbReference type="EMBL" id="JFBM01000044">
    <property type="protein sequence ID" value="KFU76454.1"/>
    <property type="molecule type" value="Genomic_DNA"/>
</dbReference>
<evidence type="ECO:0000259" key="1">
    <source>
        <dbReference type="Pfam" id="PF13761"/>
    </source>
</evidence>
<organism evidence="2 3">
    <name type="scientific">Amycolatopsis lurida NRRL 2430</name>
    <dbReference type="NCBI Taxonomy" id="1460371"/>
    <lineage>
        <taxon>Bacteria</taxon>
        <taxon>Bacillati</taxon>
        <taxon>Actinomycetota</taxon>
        <taxon>Actinomycetes</taxon>
        <taxon>Pseudonocardiales</taxon>
        <taxon>Pseudonocardiaceae</taxon>
        <taxon>Amycolatopsis</taxon>
    </lineage>
</organism>
<keyword evidence="3" id="KW-1185">Reference proteome</keyword>
<dbReference type="RefSeq" id="WP_034321658.1">
    <property type="nucleotide sequence ID" value="NZ_JFBM01000044.1"/>
</dbReference>